<feature type="domain" description="SLH" evidence="2">
    <location>
        <begin position="479"/>
        <end position="542"/>
    </location>
</feature>
<name>A0ABS9UE23_9BACL</name>
<accession>A0ABS9UE23</accession>
<dbReference type="PROSITE" id="PS51272">
    <property type="entry name" value="SLH"/>
    <property type="match status" value="3"/>
</dbReference>
<reference evidence="3 4" key="1">
    <citation type="submission" date="2022-03" db="EMBL/GenBank/DDBJ databases">
        <authorList>
            <person name="Jo J.-H."/>
            <person name="Im W.-T."/>
        </authorList>
    </citation>
    <scope>NUCLEOTIDE SEQUENCE [LARGE SCALE GENOMIC DNA]</scope>
    <source>
        <strain evidence="3 4">MA9</strain>
    </source>
</reference>
<comment type="caution">
    <text evidence="3">The sequence shown here is derived from an EMBL/GenBank/DDBJ whole genome shotgun (WGS) entry which is preliminary data.</text>
</comment>
<feature type="signal peptide" evidence="1">
    <location>
        <begin position="1"/>
        <end position="28"/>
    </location>
</feature>
<evidence type="ECO:0000313" key="4">
    <source>
        <dbReference type="Proteomes" id="UP001316087"/>
    </source>
</evidence>
<evidence type="ECO:0000259" key="2">
    <source>
        <dbReference type="PROSITE" id="PS51272"/>
    </source>
</evidence>
<evidence type="ECO:0000313" key="3">
    <source>
        <dbReference type="EMBL" id="MCH7322559.1"/>
    </source>
</evidence>
<feature type="domain" description="SLH" evidence="2">
    <location>
        <begin position="421"/>
        <end position="478"/>
    </location>
</feature>
<keyword evidence="1" id="KW-0732">Signal</keyword>
<evidence type="ECO:0000256" key="1">
    <source>
        <dbReference type="SAM" id="SignalP"/>
    </source>
</evidence>
<dbReference type="Pfam" id="PF00395">
    <property type="entry name" value="SLH"/>
    <property type="match status" value="3"/>
</dbReference>
<sequence>MNNKKSAFLLSIAAIPAAVTFVSNDVSANNTYDWTQIQEVIKLIDKIDPTSTTYNYYLTEAYNAYYRLSEYERQYVSNSSRLFNYYNNTDSNGNYIQNSLDVFIKKMNSISISKSSFLRDVKEANRYYDALSAAQKAGLSQYYVKQLTTYNTNIAKMTEVENSFNALDVMDANYVDNYLAALRDYNRLDYSYRKLIETVVNKKIEQYNQYHSADYNRSIAQQVITAISKLTTSSNGADVVKVRALYNGLTTIQKSYISNYRDLQYIEDVQKNIENGWNPDYENEDEEDIPKDEISVIESGTTYTVYLPVAKMKKHSSTTIKVSDTITLSIPKSAIPESNKSAVVVITIDDYEDYGLNFNATMYDKELEFSTYIDIIVKGLSASDTILKVAENGDTVAAPFKRASQQHTIKTKTSNEYVVENVEPHFYDIAKEPLQYEIMQLAKRKIVSGLEENYYKPKANVTIAQYAVMISRAMDLTTSDHATYSDIRGKWFEDAIESLIAANILDSNSGSNFYPNQIVTRKQAAQMSIRMLEHAGVAITEPNYSAVAFKDFKQMTGTERYYAAVANELGIFGGKADGRFDPNGQLTRSQMAKVLYRTLQIAKMM</sequence>
<keyword evidence="4" id="KW-1185">Reference proteome</keyword>
<dbReference type="RefSeq" id="WP_241369628.1">
    <property type="nucleotide sequence ID" value="NZ_JAKZFC010000004.1"/>
</dbReference>
<dbReference type="EMBL" id="JAKZFC010000004">
    <property type="protein sequence ID" value="MCH7322559.1"/>
    <property type="molecule type" value="Genomic_DNA"/>
</dbReference>
<organism evidence="3 4">
    <name type="scientific">Solibacillus palustris</name>
    <dbReference type="NCBI Taxonomy" id="2908203"/>
    <lineage>
        <taxon>Bacteria</taxon>
        <taxon>Bacillati</taxon>
        <taxon>Bacillota</taxon>
        <taxon>Bacilli</taxon>
        <taxon>Bacillales</taxon>
        <taxon>Caryophanaceae</taxon>
        <taxon>Solibacillus</taxon>
    </lineage>
</organism>
<proteinExistence type="predicted"/>
<feature type="domain" description="SLH" evidence="2">
    <location>
        <begin position="545"/>
        <end position="605"/>
    </location>
</feature>
<dbReference type="InterPro" id="IPR001119">
    <property type="entry name" value="SLH_dom"/>
</dbReference>
<feature type="chain" id="PRO_5045445554" evidence="1">
    <location>
        <begin position="29"/>
        <end position="605"/>
    </location>
</feature>
<gene>
    <name evidence="3" type="ORF">LZ480_11710</name>
</gene>
<protein>
    <submittedName>
        <fullName evidence="3">S-layer homology domain-containing protein</fullName>
    </submittedName>
</protein>
<dbReference type="Proteomes" id="UP001316087">
    <property type="component" value="Unassembled WGS sequence"/>
</dbReference>